<dbReference type="Gene3D" id="3.50.50.60">
    <property type="entry name" value="FAD/NAD(P)-binding domain"/>
    <property type="match status" value="2"/>
</dbReference>
<dbReference type="AlphaFoldDB" id="A0A836IYP9"/>
<dbReference type="PANTHER" id="PTHR43735:SF3">
    <property type="entry name" value="FERROPTOSIS SUPPRESSOR PROTEIN 1"/>
    <property type="match status" value="1"/>
</dbReference>
<keyword evidence="4" id="KW-0560">Oxidoreductase</keyword>
<dbReference type="GO" id="GO:0004174">
    <property type="term" value="F:electron-transferring-flavoprotein dehydrogenase activity"/>
    <property type="evidence" value="ECO:0007669"/>
    <property type="project" value="TreeGrafter"/>
</dbReference>
<evidence type="ECO:0000256" key="1">
    <source>
        <dbReference type="ARBA" id="ARBA00006442"/>
    </source>
</evidence>
<dbReference type="Pfam" id="PF07992">
    <property type="entry name" value="Pyr_redox_2"/>
    <property type="match status" value="1"/>
</dbReference>
<dbReference type="KEGG" id="phet:94292716"/>
<dbReference type="PRINTS" id="PR00368">
    <property type="entry name" value="FADPNR"/>
</dbReference>
<dbReference type="GO" id="GO:0050660">
    <property type="term" value="F:flavin adenine dinucleotide binding"/>
    <property type="evidence" value="ECO:0007669"/>
    <property type="project" value="TreeGrafter"/>
</dbReference>
<gene>
    <name evidence="7" type="ORF">JKF63_06690</name>
</gene>
<accession>A0A836IYP9</accession>
<dbReference type="SUPFAM" id="SSF51905">
    <property type="entry name" value="FAD/NAD(P)-binding domain"/>
    <property type="match status" value="1"/>
</dbReference>
<keyword evidence="3" id="KW-0274">FAD</keyword>
<keyword evidence="2" id="KW-0285">Flavoprotein</keyword>
<dbReference type="PROSITE" id="PS51257">
    <property type="entry name" value="PROKAR_LIPOPROTEIN"/>
    <property type="match status" value="1"/>
</dbReference>
<dbReference type="PANTHER" id="PTHR43735">
    <property type="entry name" value="APOPTOSIS-INDUCING FACTOR 1"/>
    <property type="match status" value="1"/>
</dbReference>
<reference evidence="7 8" key="1">
    <citation type="submission" date="2021-02" db="EMBL/GenBank/DDBJ databases">
        <title>Porcisia hertigi Genome sequencing and assembly.</title>
        <authorList>
            <person name="Almutairi H."/>
            <person name="Gatherer D."/>
        </authorList>
    </citation>
    <scope>NUCLEOTIDE SEQUENCE [LARGE SCALE GENOMIC DNA]</scope>
    <source>
        <strain evidence="7 8">C119</strain>
    </source>
</reference>
<evidence type="ECO:0000313" key="8">
    <source>
        <dbReference type="Proteomes" id="UP000674318"/>
    </source>
</evidence>
<feature type="domain" description="FAD/NAD(P)-binding" evidence="6">
    <location>
        <begin position="49"/>
        <end position="253"/>
    </location>
</feature>
<evidence type="ECO:0000259" key="6">
    <source>
        <dbReference type="Pfam" id="PF07992"/>
    </source>
</evidence>
<evidence type="ECO:0000256" key="2">
    <source>
        <dbReference type="ARBA" id="ARBA00022630"/>
    </source>
</evidence>
<dbReference type="GO" id="GO:0005737">
    <property type="term" value="C:cytoplasm"/>
    <property type="evidence" value="ECO:0007669"/>
    <property type="project" value="TreeGrafter"/>
</dbReference>
<comment type="caution">
    <text evidence="7">The sequence shown here is derived from an EMBL/GenBank/DDBJ whole genome shotgun (WGS) entry which is preliminary data.</text>
</comment>
<evidence type="ECO:0000256" key="5">
    <source>
        <dbReference type="SAM" id="MobiDB-lite"/>
    </source>
</evidence>
<evidence type="ECO:0000313" key="7">
    <source>
        <dbReference type="EMBL" id="KAG5509380.1"/>
    </source>
</evidence>
<dbReference type="EMBL" id="JAFJZO010000014">
    <property type="protein sequence ID" value="KAG5509380.1"/>
    <property type="molecule type" value="Genomic_DNA"/>
</dbReference>
<feature type="region of interest" description="Disordered" evidence="5">
    <location>
        <begin position="262"/>
        <end position="281"/>
    </location>
</feature>
<evidence type="ECO:0000256" key="4">
    <source>
        <dbReference type="ARBA" id="ARBA00023002"/>
    </source>
</evidence>
<protein>
    <recommendedName>
        <fullName evidence="6">FAD/NAD(P)-binding domain-containing protein</fullName>
    </recommendedName>
</protein>
<dbReference type="Proteomes" id="UP000674318">
    <property type="component" value="Unassembled WGS sequence"/>
</dbReference>
<dbReference type="OrthoDB" id="202203at2759"/>
<name>A0A836IYP9_9TRYP</name>
<organism evidence="7 8">
    <name type="scientific">Porcisia hertigi</name>
    <dbReference type="NCBI Taxonomy" id="2761500"/>
    <lineage>
        <taxon>Eukaryota</taxon>
        <taxon>Discoba</taxon>
        <taxon>Euglenozoa</taxon>
        <taxon>Kinetoplastea</taxon>
        <taxon>Metakinetoplastina</taxon>
        <taxon>Trypanosomatida</taxon>
        <taxon>Trypanosomatidae</taxon>
        <taxon>Leishmaniinae</taxon>
        <taxon>Porcisia</taxon>
    </lineage>
</organism>
<evidence type="ECO:0000256" key="3">
    <source>
        <dbReference type="ARBA" id="ARBA00022827"/>
    </source>
</evidence>
<dbReference type="InterPro" id="IPR036188">
    <property type="entry name" value="FAD/NAD-bd_sf"/>
</dbReference>
<comment type="similarity">
    <text evidence="1">Belongs to the FAD-dependent oxidoreductase family.</text>
</comment>
<dbReference type="RefSeq" id="XP_067758532.1">
    <property type="nucleotide sequence ID" value="XM_067902639.1"/>
</dbReference>
<dbReference type="GeneID" id="94292716"/>
<dbReference type="InterPro" id="IPR023753">
    <property type="entry name" value="FAD/NAD-binding_dom"/>
</dbReference>
<dbReference type="SUPFAM" id="SSF51735">
    <property type="entry name" value="NAD(P)-binding Rossmann-fold domains"/>
    <property type="match status" value="1"/>
</dbReference>
<proteinExistence type="inferred from homology"/>
<sequence>MFWKFLVSGMVGSACSAYRHGSTNVSLALEAPTLSIIMDPSKDIVPIRAVIVGGGYAGSRMAYQLDSMFDVTHIDEKNFYELTNDIIPIISNPWREDVNPEACRRMMVLHRYYLKRSNVVTGTVTGVDTKQVYLRDGRTVPYDLLFLATGERKPFPFQTRERTISGRVQELKRFNEFLQTCKKVAVIGGGSVGTSLAHDLASARPDLQVHLFHQRAELLPRLPGACRRHAREKLQSNPNLHLHLLARVTDVDGVVLSNKGDKAVASSSHTPNRSPGLMWTSPTSNAVTPESSLTLVTTSAPWWRSLLNGVWPRRGVVPDQFSVHYDTLKSEVRPQQSILQQVYYGKQHEVVAEGEGAVQAHGVESGFDYVFTLTGDTPRPIQCDEREGRSQKLPNILREHEMRDGHYRVSTLMQFLDHPNIFGVGRCTNLPVLRGYGASDIETRTLFRELNSVVSNPTTVFLHSRDGVQLSHMQIPRVHVRLGVDDAVGCTPWSGGMTGLSAVHEFMQDRHYLLREFQKPVFYKQHDQAKVKQRVSRWISEEITDIVDFSHC</sequence>
<dbReference type="InterPro" id="IPR036291">
    <property type="entry name" value="NAD(P)-bd_dom_sf"/>
</dbReference>
<keyword evidence="8" id="KW-1185">Reference proteome</keyword>